<sequence length="348" mass="39593">MTGLVARLKKAEKDFETAKERGSSSADAYEERVNKLRKELEKPQPHPELQFGPVAQSIAVMVMISLGMSAVPLPYEMIPFYGLFSTITTIAVIFYVARTSIIYYGYNQALSKLPKPEDPDTIRFRKLVASKKPRQDLWAHTRSHPSAFLTTKVAAPKLFPFPLGKTRPEASIKDELWWEGGNAPHVGHFNRPKLPQPPAPDESVLMKRVEASMKREAQEDMWKKRIRTVQILCVIIIVSFINKKVSIACLCYLIYHTISTEIQNMLAPPPDMDGIWRYIDRMTMNKNESNPKPRDMTGGMSYIYEQQEQGQGVKELANVPIEMVPPHVLMTTQNHYYAGPGNEMKVEK</sequence>
<proteinExistence type="predicted"/>
<keyword evidence="2" id="KW-0812">Transmembrane</keyword>
<reference evidence="3 4" key="1">
    <citation type="submission" date="2024-01" db="EMBL/GenBank/DDBJ databases">
        <title>Comparative genomics of Cryptococcus and Kwoniella reveals pathogenesis evolution and contrasting modes of karyotype evolution via chromosome fusion or intercentromeric recombination.</title>
        <authorList>
            <person name="Coelho M.A."/>
            <person name="David-Palma M."/>
            <person name="Shea T."/>
            <person name="Bowers K."/>
            <person name="McGinley-Smith S."/>
            <person name="Mohammad A.W."/>
            <person name="Gnirke A."/>
            <person name="Yurkov A.M."/>
            <person name="Nowrousian M."/>
            <person name="Sun S."/>
            <person name="Cuomo C.A."/>
            <person name="Heitman J."/>
        </authorList>
    </citation>
    <scope>NUCLEOTIDE SEQUENCE [LARGE SCALE GENOMIC DNA]</scope>
    <source>
        <strain evidence="3">CBS 11374</strain>
    </source>
</reference>
<keyword evidence="1" id="KW-0175">Coiled coil</keyword>
<accession>A0ABZ1D2X2</accession>
<dbReference type="RefSeq" id="XP_062792946.1">
    <property type="nucleotide sequence ID" value="XM_062936895.1"/>
</dbReference>
<evidence type="ECO:0000313" key="4">
    <source>
        <dbReference type="Proteomes" id="UP001329825"/>
    </source>
</evidence>
<evidence type="ECO:0000256" key="1">
    <source>
        <dbReference type="SAM" id="Coils"/>
    </source>
</evidence>
<gene>
    <name evidence="3" type="ORF">IL334_005181</name>
</gene>
<keyword evidence="4" id="KW-1185">Reference proteome</keyword>
<keyword evidence="2" id="KW-1133">Transmembrane helix</keyword>
<feature type="coiled-coil region" evidence="1">
    <location>
        <begin position="1"/>
        <end position="39"/>
    </location>
</feature>
<evidence type="ECO:0000313" key="3">
    <source>
        <dbReference type="EMBL" id="WRT68206.1"/>
    </source>
</evidence>
<name>A0ABZ1D2X2_9TREE</name>
<evidence type="ECO:0008006" key="5">
    <source>
        <dbReference type="Google" id="ProtNLM"/>
    </source>
</evidence>
<keyword evidence="2" id="KW-0472">Membrane</keyword>
<dbReference type="Proteomes" id="UP001329825">
    <property type="component" value="Chromosome 7"/>
</dbReference>
<dbReference type="GeneID" id="87957312"/>
<feature type="transmembrane region" description="Helical" evidence="2">
    <location>
        <begin position="77"/>
        <end position="97"/>
    </location>
</feature>
<feature type="transmembrane region" description="Helical" evidence="2">
    <location>
        <begin position="231"/>
        <end position="255"/>
    </location>
</feature>
<protein>
    <recommendedName>
        <fullName evidence="5">Endoplasmic reticulum protein</fullName>
    </recommendedName>
</protein>
<organism evidence="3 4">
    <name type="scientific">Kwoniella shivajii</name>
    <dbReference type="NCBI Taxonomy" id="564305"/>
    <lineage>
        <taxon>Eukaryota</taxon>
        <taxon>Fungi</taxon>
        <taxon>Dikarya</taxon>
        <taxon>Basidiomycota</taxon>
        <taxon>Agaricomycotina</taxon>
        <taxon>Tremellomycetes</taxon>
        <taxon>Tremellales</taxon>
        <taxon>Cryptococcaceae</taxon>
        <taxon>Kwoniella</taxon>
    </lineage>
</organism>
<evidence type="ECO:0000256" key="2">
    <source>
        <dbReference type="SAM" id="Phobius"/>
    </source>
</evidence>
<feature type="transmembrane region" description="Helical" evidence="2">
    <location>
        <begin position="51"/>
        <end position="71"/>
    </location>
</feature>
<dbReference type="EMBL" id="CP141887">
    <property type="protein sequence ID" value="WRT68206.1"/>
    <property type="molecule type" value="Genomic_DNA"/>
</dbReference>